<dbReference type="InterPro" id="IPR017853">
    <property type="entry name" value="GH"/>
</dbReference>
<dbReference type="Pfam" id="PF22666">
    <property type="entry name" value="Glyco_hydro_2_N2"/>
    <property type="match status" value="1"/>
</dbReference>
<feature type="domain" description="Beta-mannosidase-like galactose-binding" evidence="10">
    <location>
        <begin position="57"/>
        <end position="187"/>
    </location>
</feature>
<keyword evidence="2 11" id="KW-0378">Hydrolase</keyword>
<protein>
    <submittedName>
        <fullName evidence="11">Glycoside hydrolase family 2 protein</fullName>
    </submittedName>
</protein>
<evidence type="ECO:0000313" key="12">
    <source>
        <dbReference type="Proteomes" id="UP000800200"/>
    </source>
</evidence>
<evidence type="ECO:0000256" key="3">
    <source>
        <dbReference type="ARBA" id="ARBA00023277"/>
    </source>
</evidence>
<dbReference type="GO" id="GO:0000272">
    <property type="term" value="P:polysaccharide catabolic process"/>
    <property type="evidence" value="ECO:0007669"/>
    <property type="project" value="UniProtKB-KW"/>
</dbReference>
<dbReference type="InterPro" id="IPR013783">
    <property type="entry name" value="Ig-like_fold"/>
</dbReference>
<sequence length="890" mass="100413">MVFLLNATIRILGFLSFLLGVTTASLVTQPGDVAAIPSWNFQSTSKVGNDASKLSSSNLDTSSWYHIGPRGTLMAGLLENKAYTDTELFFSNNLEHFDKSQFTVPWFYRSTFSLNLSNSSNSNSYSNSSDRTHYLLQTHGISSRADIYLNGELVADKDIQAGAYAGQVYDITPHVKQENVLLVRVYPTDYNRDFALGFVDWNPYPPDNGTGIWRPIELHMTGPVSLSAPSMVWKNPEGKDWADISVKVDVRNFGERDAQGRVVCTVLDPKGRNIVSKAKGFAVKRKGKETVEFRMEIFEPKIWWPKQWGQQPLYKTHCRATTGSTPNNAPISDEAERMFGIRFVTSSLNSHNDTTFFVNGKPFQVLGAGYTSDIFLRFDEEKLKAQFQYVLDMGLNTVRLEGKQEHPYLYSLADEMGLMVMAGWECCDKWEGWSFNDEGSGLKWSDSDYAIANHSMRHEVEMMQSHPSMLAFLIGSDFWPDDRATRIYVDALKEFDWDTPIIASASQRGYPALLGNGGMKMDGPYDWVPPNYWYGDKLGAAFGFGSELGAGVGTLEISSLKKFLFQADMEDLWLKPNKGLYHMSTNVSSFYTREIYNSALFARYGKPSSLQDYLMKAQMMDYEATRAEFEGYGSRWNAERPATGLIYWMLNNAWPSLHWNLFDYYLKPAGSFYGTKTGSRIEHILYDYSQKSIYVVNRGLGASRKRNVEVELLGLDGKTIATKRVDVQTEPNTSKKVTEVLGMDKIKDVALLRLVLRSEKQALSRNVYWLSSKPDTLDWDNSTWYHTPTTSYADFTALNNLTLANVSISATSDRVTLENKSGIPAVFIRLSLVNGDGNDVLPVFWEDNYVTLWPGEKMDIGLKYDEKYGGVKVKVDGKNVGEKVVEVTGY</sequence>
<accession>A0A6A6DJW6</accession>
<dbReference type="InterPro" id="IPR006102">
    <property type="entry name" value="Ig-like_GH2"/>
</dbReference>
<dbReference type="PANTHER" id="PTHR43536:SF1">
    <property type="entry name" value="MANNOSYLGLYCOPROTEIN ENDO-BETA-MANNOSIDASE"/>
    <property type="match status" value="1"/>
</dbReference>
<evidence type="ECO:0000259" key="7">
    <source>
        <dbReference type="Pfam" id="PF00703"/>
    </source>
</evidence>
<dbReference type="AlphaFoldDB" id="A0A6A6DJW6"/>
<evidence type="ECO:0000313" key="11">
    <source>
        <dbReference type="EMBL" id="KAF2179817.1"/>
    </source>
</evidence>
<feature type="domain" description="Glycoside hydrolase family 2 immunoglobulin-like beta-sandwich" evidence="7">
    <location>
        <begin position="242"/>
        <end position="342"/>
    </location>
</feature>
<reference evidence="11" key="1">
    <citation type="journal article" date="2020" name="Stud. Mycol.">
        <title>101 Dothideomycetes genomes: a test case for predicting lifestyles and emergence of pathogens.</title>
        <authorList>
            <person name="Haridas S."/>
            <person name="Albert R."/>
            <person name="Binder M."/>
            <person name="Bloem J."/>
            <person name="Labutti K."/>
            <person name="Salamov A."/>
            <person name="Andreopoulos B."/>
            <person name="Baker S."/>
            <person name="Barry K."/>
            <person name="Bills G."/>
            <person name="Bluhm B."/>
            <person name="Cannon C."/>
            <person name="Castanera R."/>
            <person name="Culley D."/>
            <person name="Daum C."/>
            <person name="Ezra D."/>
            <person name="Gonzalez J."/>
            <person name="Henrissat B."/>
            <person name="Kuo A."/>
            <person name="Liang C."/>
            <person name="Lipzen A."/>
            <person name="Lutzoni F."/>
            <person name="Magnuson J."/>
            <person name="Mondo S."/>
            <person name="Nolan M."/>
            <person name="Ohm R."/>
            <person name="Pangilinan J."/>
            <person name="Park H.-J."/>
            <person name="Ramirez L."/>
            <person name="Alfaro M."/>
            <person name="Sun H."/>
            <person name="Tritt A."/>
            <person name="Yoshinaga Y."/>
            <person name="Zwiers L.-H."/>
            <person name="Turgeon B."/>
            <person name="Goodwin S."/>
            <person name="Spatafora J."/>
            <person name="Crous P."/>
            <person name="Grigoriev I."/>
        </authorList>
    </citation>
    <scope>NUCLEOTIDE SEQUENCE</scope>
    <source>
        <strain evidence="11">CBS 207.26</strain>
    </source>
</reference>
<evidence type="ECO:0000256" key="6">
    <source>
        <dbReference type="SAM" id="SignalP"/>
    </source>
</evidence>
<dbReference type="SUPFAM" id="SSF51445">
    <property type="entry name" value="(Trans)glycosidases"/>
    <property type="match status" value="1"/>
</dbReference>
<evidence type="ECO:0000256" key="4">
    <source>
        <dbReference type="ARBA" id="ARBA00023295"/>
    </source>
</evidence>
<organism evidence="11 12">
    <name type="scientific">Zopfia rhizophila CBS 207.26</name>
    <dbReference type="NCBI Taxonomy" id="1314779"/>
    <lineage>
        <taxon>Eukaryota</taxon>
        <taxon>Fungi</taxon>
        <taxon>Dikarya</taxon>
        <taxon>Ascomycota</taxon>
        <taxon>Pezizomycotina</taxon>
        <taxon>Dothideomycetes</taxon>
        <taxon>Dothideomycetes incertae sedis</taxon>
        <taxon>Zopfiaceae</taxon>
        <taxon>Zopfia</taxon>
    </lineage>
</organism>
<dbReference type="Gene3D" id="2.60.120.260">
    <property type="entry name" value="Galactose-binding domain-like"/>
    <property type="match status" value="1"/>
</dbReference>
<dbReference type="InterPro" id="IPR036156">
    <property type="entry name" value="Beta-gal/glucu_dom_sf"/>
</dbReference>
<keyword evidence="3" id="KW-0119">Carbohydrate metabolism</keyword>
<evidence type="ECO:0000259" key="8">
    <source>
        <dbReference type="Pfam" id="PF17786"/>
    </source>
</evidence>
<evidence type="ECO:0000259" key="10">
    <source>
        <dbReference type="Pfam" id="PF22666"/>
    </source>
</evidence>
<keyword evidence="6" id="KW-0732">Signal</keyword>
<name>A0A6A6DJW6_9PEZI</name>
<dbReference type="SUPFAM" id="SSF49303">
    <property type="entry name" value="beta-Galactosidase/glucuronidase domain"/>
    <property type="match status" value="3"/>
</dbReference>
<dbReference type="InterPro" id="IPR041351">
    <property type="entry name" value="Ig_GlcNase"/>
</dbReference>
<gene>
    <name evidence="11" type="ORF">K469DRAFT_296561</name>
</gene>
<dbReference type="OrthoDB" id="408532at2759"/>
<evidence type="ECO:0000256" key="1">
    <source>
        <dbReference type="ARBA" id="ARBA00007401"/>
    </source>
</evidence>
<proteinExistence type="inferred from homology"/>
<dbReference type="Pfam" id="PF17786">
    <property type="entry name" value="Mannosidase_ig"/>
    <property type="match status" value="1"/>
</dbReference>
<dbReference type="Pfam" id="PF18368">
    <property type="entry name" value="Ig_GlcNase"/>
    <property type="match status" value="1"/>
</dbReference>
<dbReference type="PANTHER" id="PTHR43536">
    <property type="entry name" value="MANNOSYLGLYCOPROTEIN ENDO-BETA-MANNOSIDASE"/>
    <property type="match status" value="1"/>
</dbReference>
<keyword evidence="4" id="KW-0326">Glycosidase</keyword>
<keyword evidence="5" id="KW-0624">Polysaccharide degradation</keyword>
<dbReference type="Proteomes" id="UP000800200">
    <property type="component" value="Unassembled WGS sequence"/>
</dbReference>
<dbReference type="InterPro" id="IPR041447">
    <property type="entry name" value="Mannosidase_ig"/>
</dbReference>
<feature type="signal peptide" evidence="6">
    <location>
        <begin position="1"/>
        <end position="24"/>
    </location>
</feature>
<dbReference type="Gene3D" id="3.20.20.80">
    <property type="entry name" value="Glycosidases"/>
    <property type="match status" value="1"/>
</dbReference>
<dbReference type="Pfam" id="PF00703">
    <property type="entry name" value="Glyco_hydro_2"/>
    <property type="match status" value="1"/>
</dbReference>
<evidence type="ECO:0000256" key="2">
    <source>
        <dbReference type="ARBA" id="ARBA00022801"/>
    </source>
</evidence>
<feature type="domain" description="Mannosidase Ig/CBM-like" evidence="8">
    <location>
        <begin position="692"/>
        <end position="771"/>
    </location>
</feature>
<dbReference type="GO" id="GO:0004553">
    <property type="term" value="F:hydrolase activity, hydrolyzing O-glycosyl compounds"/>
    <property type="evidence" value="ECO:0007669"/>
    <property type="project" value="InterPro"/>
</dbReference>
<comment type="similarity">
    <text evidence="1">Belongs to the glycosyl hydrolase 2 family.</text>
</comment>
<feature type="domain" description="Exo-beta-D-glucosaminidase Ig-fold" evidence="9">
    <location>
        <begin position="784"/>
        <end position="880"/>
    </location>
</feature>
<evidence type="ECO:0000256" key="5">
    <source>
        <dbReference type="ARBA" id="ARBA00023326"/>
    </source>
</evidence>
<dbReference type="Gene3D" id="2.60.40.10">
    <property type="entry name" value="Immunoglobulins"/>
    <property type="match status" value="3"/>
</dbReference>
<dbReference type="InterPro" id="IPR008979">
    <property type="entry name" value="Galactose-bd-like_sf"/>
</dbReference>
<dbReference type="InterPro" id="IPR043534">
    <property type="entry name" value="EBDG/EBM"/>
</dbReference>
<dbReference type="SUPFAM" id="SSF49785">
    <property type="entry name" value="Galactose-binding domain-like"/>
    <property type="match status" value="1"/>
</dbReference>
<dbReference type="InterPro" id="IPR054593">
    <property type="entry name" value="Beta-mannosidase-like_N2"/>
</dbReference>
<keyword evidence="12" id="KW-1185">Reference proteome</keyword>
<feature type="chain" id="PRO_5025689771" evidence="6">
    <location>
        <begin position="25"/>
        <end position="890"/>
    </location>
</feature>
<dbReference type="EMBL" id="ML994662">
    <property type="protein sequence ID" value="KAF2179817.1"/>
    <property type="molecule type" value="Genomic_DNA"/>
</dbReference>
<evidence type="ECO:0000259" key="9">
    <source>
        <dbReference type="Pfam" id="PF18368"/>
    </source>
</evidence>